<dbReference type="PANTHER" id="PTHR30290">
    <property type="entry name" value="PERIPLASMIC BINDING COMPONENT OF ABC TRANSPORTER"/>
    <property type="match status" value="1"/>
</dbReference>
<evidence type="ECO:0000256" key="3">
    <source>
        <dbReference type="ARBA" id="ARBA00022729"/>
    </source>
</evidence>
<dbReference type="InterPro" id="IPR000914">
    <property type="entry name" value="SBP_5_dom"/>
</dbReference>
<evidence type="ECO:0000313" key="7">
    <source>
        <dbReference type="Proteomes" id="UP000824260"/>
    </source>
</evidence>
<evidence type="ECO:0000259" key="5">
    <source>
        <dbReference type="Pfam" id="PF00496"/>
    </source>
</evidence>
<gene>
    <name evidence="6" type="ORF">IAA52_08970</name>
</gene>
<feature type="domain" description="Solute-binding protein family 5" evidence="5">
    <location>
        <begin position="129"/>
        <end position="572"/>
    </location>
</feature>
<feature type="signal peptide" evidence="4">
    <location>
        <begin position="1"/>
        <end position="21"/>
    </location>
</feature>
<evidence type="ECO:0000256" key="4">
    <source>
        <dbReference type="SAM" id="SignalP"/>
    </source>
</evidence>
<dbReference type="InterPro" id="IPR039424">
    <property type="entry name" value="SBP_5"/>
</dbReference>
<evidence type="ECO:0000256" key="1">
    <source>
        <dbReference type="ARBA" id="ARBA00005695"/>
    </source>
</evidence>
<name>A0A9D0ZMM5_9FIRM</name>
<reference evidence="6" key="1">
    <citation type="submission" date="2020-10" db="EMBL/GenBank/DDBJ databases">
        <authorList>
            <person name="Gilroy R."/>
        </authorList>
    </citation>
    <scope>NUCLEOTIDE SEQUENCE</scope>
    <source>
        <strain evidence="6">ChiSjej6B24-2974</strain>
    </source>
</reference>
<dbReference type="CDD" id="cd00995">
    <property type="entry name" value="PBP2_NikA_DppA_OppA_like"/>
    <property type="match status" value="1"/>
</dbReference>
<protein>
    <submittedName>
        <fullName evidence="6">ABC transporter substrate-binding protein</fullName>
    </submittedName>
</protein>
<dbReference type="GO" id="GO:1904680">
    <property type="term" value="F:peptide transmembrane transporter activity"/>
    <property type="evidence" value="ECO:0007669"/>
    <property type="project" value="TreeGrafter"/>
</dbReference>
<dbReference type="Gene3D" id="3.10.105.10">
    <property type="entry name" value="Dipeptide-binding Protein, Domain 3"/>
    <property type="match status" value="1"/>
</dbReference>
<dbReference type="Proteomes" id="UP000824260">
    <property type="component" value="Unassembled WGS sequence"/>
</dbReference>
<accession>A0A9D0ZMM5</accession>
<dbReference type="SUPFAM" id="SSF53850">
    <property type="entry name" value="Periplasmic binding protein-like II"/>
    <property type="match status" value="1"/>
</dbReference>
<comment type="caution">
    <text evidence="6">The sequence shown here is derived from an EMBL/GenBank/DDBJ whole genome shotgun (WGS) entry which is preliminary data.</text>
</comment>
<dbReference type="EMBL" id="DVFZ01000089">
    <property type="protein sequence ID" value="HIQ83218.1"/>
    <property type="molecule type" value="Genomic_DNA"/>
</dbReference>
<reference evidence="6" key="2">
    <citation type="journal article" date="2021" name="PeerJ">
        <title>Extensive microbial diversity within the chicken gut microbiome revealed by metagenomics and culture.</title>
        <authorList>
            <person name="Gilroy R."/>
            <person name="Ravi A."/>
            <person name="Getino M."/>
            <person name="Pursley I."/>
            <person name="Horton D.L."/>
            <person name="Alikhan N.F."/>
            <person name="Baker D."/>
            <person name="Gharbi K."/>
            <person name="Hall N."/>
            <person name="Watson M."/>
            <person name="Adriaenssens E.M."/>
            <person name="Foster-Nyarko E."/>
            <person name="Jarju S."/>
            <person name="Secka A."/>
            <person name="Antonio M."/>
            <person name="Oren A."/>
            <person name="Chaudhuri R.R."/>
            <person name="La Ragione R."/>
            <person name="Hildebrand F."/>
            <person name="Pallen M.J."/>
        </authorList>
    </citation>
    <scope>NUCLEOTIDE SEQUENCE</scope>
    <source>
        <strain evidence="6">ChiSjej6B24-2974</strain>
    </source>
</reference>
<sequence>MRKLIALLLAMVLLCSSAGFAEALDTAATEAATADTTGEDTAAEETVLTPADIALMGRPVSEEPTHITVGNTTKVSGGFFTSMWSNNTSDIDVRTMIHGYSPVVWDSQVEFVLDHMVVESVEGAADGANTVYTITLQQDLVYSDGETPITAADYVFSYLLCASNELMQMGAESTQFAHIVGYEEYNSGESDVFSGVRLLDEYTYSITVKGSHEPFFYNYAYLRTNPYPISVLAPDCAVADDGDGAYLTSLDPEAEEVPFTVEILTETIFNEETGYMYRPSLTSGPYTLTAYDAESGQVDFAINPYYKGNYEGVVPVIDTITLVPVLPETMIEQLASGEVDLLNKCVDSDVILGGMALAADGITSRNYARLGYGFCAFACEAGPTQFEAVRQAIAYSFDQDSFIAEYLGSFGIAVYSYYGIGQWMTLAAMGALLPGNAEGEEALAWGEINLDGLNHYDPDPETALNLLIEDGWTLNEDGEPFDPEVDTVRYKEVDGELMSLTIRFAKVTGNEGADLVVEQLSETLPALGFEFIVEEMSFTDMLADYYRENGERQYNMNFMATNFANAFDPYYTFITDPDVQASTNTSGISDEELMNLAWEMHVTQPGQYLTYEENWLAFITRFNEILPAMPIYSNIYFDFFTDWLQNYEPATYYSWPVAILYAYYAEPEEVVEETPAVDAGEAMDEATGDGEIIILD</sequence>
<evidence type="ECO:0000313" key="6">
    <source>
        <dbReference type="EMBL" id="HIQ83218.1"/>
    </source>
</evidence>
<organism evidence="6 7">
    <name type="scientific">Candidatus Pullichristensenella stercorigallinarum</name>
    <dbReference type="NCBI Taxonomy" id="2840909"/>
    <lineage>
        <taxon>Bacteria</taxon>
        <taxon>Bacillati</taxon>
        <taxon>Bacillota</taxon>
        <taxon>Clostridia</taxon>
        <taxon>Candidatus Pullichristensenella</taxon>
    </lineage>
</organism>
<dbReference type="GO" id="GO:0015833">
    <property type="term" value="P:peptide transport"/>
    <property type="evidence" value="ECO:0007669"/>
    <property type="project" value="TreeGrafter"/>
</dbReference>
<dbReference type="AlphaFoldDB" id="A0A9D0ZMM5"/>
<feature type="chain" id="PRO_5039081184" evidence="4">
    <location>
        <begin position="22"/>
        <end position="696"/>
    </location>
</feature>
<keyword evidence="3 4" id="KW-0732">Signal</keyword>
<keyword evidence="2" id="KW-0813">Transport</keyword>
<evidence type="ECO:0000256" key="2">
    <source>
        <dbReference type="ARBA" id="ARBA00022448"/>
    </source>
</evidence>
<dbReference type="PANTHER" id="PTHR30290:SF9">
    <property type="entry name" value="OLIGOPEPTIDE-BINDING PROTEIN APPA"/>
    <property type="match status" value="1"/>
</dbReference>
<proteinExistence type="inferred from homology"/>
<dbReference type="Pfam" id="PF00496">
    <property type="entry name" value="SBP_bac_5"/>
    <property type="match status" value="1"/>
</dbReference>
<comment type="similarity">
    <text evidence="1">Belongs to the bacterial solute-binding protein 5 family.</text>
</comment>
<dbReference type="Gene3D" id="3.40.190.10">
    <property type="entry name" value="Periplasmic binding protein-like II"/>
    <property type="match status" value="1"/>
</dbReference>